<protein>
    <submittedName>
        <fullName evidence="2">DUF3800 domain-containing protein</fullName>
    </submittedName>
</protein>
<dbReference type="EMBL" id="SDWT01000002">
    <property type="protein sequence ID" value="RYB91850.1"/>
    <property type="molecule type" value="Genomic_DNA"/>
</dbReference>
<dbReference type="RefSeq" id="WP_129401516.1">
    <property type="nucleotide sequence ID" value="NZ_SDWT01000002.1"/>
</dbReference>
<keyword evidence="3" id="KW-1185">Reference proteome</keyword>
<evidence type="ECO:0000313" key="3">
    <source>
        <dbReference type="Proteomes" id="UP000294071"/>
    </source>
</evidence>
<dbReference type="Proteomes" id="UP000294071">
    <property type="component" value="Unassembled WGS sequence"/>
</dbReference>
<dbReference type="Pfam" id="PF12686">
    <property type="entry name" value="DUF3800"/>
    <property type="match status" value="1"/>
</dbReference>
<dbReference type="AlphaFoldDB" id="A0A4Q2RS52"/>
<feature type="compositionally biased region" description="Basic and acidic residues" evidence="1">
    <location>
        <begin position="11"/>
        <end position="22"/>
    </location>
</feature>
<dbReference type="InterPro" id="IPR024524">
    <property type="entry name" value="DUF3800"/>
</dbReference>
<name>A0A4Q2RS52_9ACTN</name>
<gene>
    <name evidence="2" type="ORF">EUA93_17115</name>
</gene>
<proteinExistence type="predicted"/>
<reference evidence="2 3" key="1">
    <citation type="submission" date="2019-01" db="EMBL/GenBank/DDBJ databases">
        <title>Novel species of Nocardioides.</title>
        <authorList>
            <person name="Liu Q."/>
            <person name="Xin Y.-H."/>
        </authorList>
    </citation>
    <scope>NUCLEOTIDE SEQUENCE [LARGE SCALE GENOMIC DNA]</scope>
    <source>
        <strain evidence="2 3">CGMCC 4.6882</strain>
    </source>
</reference>
<sequence>MGRSGNPAKRAVQERARAAVGSRETETRATFYCDESGNTGVHWGDRDQPVFVHGGWMVPSTHQGALVSALSGLRARHRLNAPELKWQQLSRRDGGSAVFRDIFQTMLGSAAVPFFHVMDKDYILAAKVVETFFDPEYNHFLPIEFTSAYDVKKDLAEHLLPAPELLSAFADMLRAGVEPELARLAQLALQFADFIEENNGAALAEMLRHFGSESLAAIGREFGADVWMRTTLGHSMFALMNRLEQFLRPRDVRIDIVHDNIVRFDDLLALVRGMIRESDGSDWLVINGEIRFFSMPTVDSLKLGDSKQEPFIQLADLLVGFVRTVFTKLSRGVCLDEDERAVCGDLVMLHKEFYSWDVNVPRATLEHLSAIGWADLRQRFLP</sequence>
<evidence type="ECO:0000313" key="2">
    <source>
        <dbReference type="EMBL" id="RYB91850.1"/>
    </source>
</evidence>
<feature type="region of interest" description="Disordered" evidence="1">
    <location>
        <begin position="1"/>
        <end position="22"/>
    </location>
</feature>
<evidence type="ECO:0000256" key="1">
    <source>
        <dbReference type="SAM" id="MobiDB-lite"/>
    </source>
</evidence>
<dbReference type="OrthoDB" id="5521286at2"/>
<comment type="caution">
    <text evidence="2">The sequence shown here is derived from an EMBL/GenBank/DDBJ whole genome shotgun (WGS) entry which is preliminary data.</text>
</comment>
<organism evidence="2 3">
    <name type="scientific">Nocardioides oleivorans</name>
    <dbReference type="NCBI Taxonomy" id="273676"/>
    <lineage>
        <taxon>Bacteria</taxon>
        <taxon>Bacillati</taxon>
        <taxon>Actinomycetota</taxon>
        <taxon>Actinomycetes</taxon>
        <taxon>Propionibacteriales</taxon>
        <taxon>Nocardioidaceae</taxon>
        <taxon>Nocardioides</taxon>
    </lineage>
</organism>
<accession>A0A4Q2RS52</accession>